<dbReference type="AlphaFoldDB" id="A0A2G5BGU3"/>
<keyword evidence="2" id="KW-0175">Coiled coil</keyword>
<dbReference type="Proteomes" id="UP000242474">
    <property type="component" value="Unassembled WGS sequence"/>
</dbReference>
<dbReference type="GO" id="GO:0008270">
    <property type="term" value="F:zinc ion binding"/>
    <property type="evidence" value="ECO:0007669"/>
    <property type="project" value="UniProtKB-KW"/>
</dbReference>
<feature type="compositionally biased region" description="Polar residues" evidence="3">
    <location>
        <begin position="459"/>
        <end position="492"/>
    </location>
</feature>
<keyword evidence="1" id="KW-0256">Endoplasmic reticulum</keyword>
<dbReference type="PANTHER" id="PTHR22166:SF12">
    <property type="entry name" value="ENDOPLASMIC RETICULUM JUNCTION FORMATION PROTEIN LUNAPARK"/>
    <property type="match status" value="1"/>
</dbReference>
<dbReference type="PANTHER" id="PTHR22166">
    <property type="entry name" value="ENDOPLASMIC RETICULUM JUNCTION FORMATION PROTEIN LUNAPARK"/>
    <property type="match status" value="1"/>
</dbReference>
<keyword evidence="1" id="KW-0862">Zinc</keyword>
<accession>A0A2G5BGU3</accession>
<dbReference type="EMBL" id="KZ303490">
    <property type="protein sequence ID" value="PIA18240.1"/>
    <property type="molecule type" value="Genomic_DNA"/>
</dbReference>
<reference evidence="5 6" key="1">
    <citation type="journal article" date="2015" name="Genome Biol. Evol.">
        <title>Phylogenomic analyses indicate that early fungi evolved digesting cell walls of algal ancestors of land plants.</title>
        <authorList>
            <person name="Chang Y."/>
            <person name="Wang S."/>
            <person name="Sekimoto S."/>
            <person name="Aerts A.L."/>
            <person name="Choi C."/>
            <person name="Clum A."/>
            <person name="LaButti K.M."/>
            <person name="Lindquist E.A."/>
            <person name="Yee Ngan C."/>
            <person name="Ohm R.A."/>
            <person name="Salamov A.A."/>
            <person name="Grigoriev I.V."/>
            <person name="Spatafora J.W."/>
            <person name="Berbee M.L."/>
        </authorList>
    </citation>
    <scope>NUCLEOTIDE SEQUENCE [LARGE SCALE GENOMIC DNA]</scope>
    <source>
        <strain evidence="5 6">NRRL 1564</strain>
    </source>
</reference>
<keyword evidence="1" id="KW-0479">Metal-binding</keyword>
<keyword evidence="1" id="KW-0863">Zinc-finger</keyword>
<feature type="transmembrane region" description="Helical" evidence="1">
    <location>
        <begin position="45"/>
        <end position="65"/>
    </location>
</feature>
<dbReference type="GO" id="GO:1903373">
    <property type="term" value="P:positive regulation of endoplasmic reticulum tubular network organization"/>
    <property type="evidence" value="ECO:0007669"/>
    <property type="project" value="UniProtKB-UniRule"/>
</dbReference>
<dbReference type="GO" id="GO:0098826">
    <property type="term" value="C:endoplasmic reticulum tubular network membrane"/>
    <property type="evidence" value="ECO:0007669"/>
    <property type="project" value="UniProtKB-UniRule"/>
</dbReference>
<comment type="function">
    <text evidence="1">Plays a role in determining ER morphology.</text>
</comment>
<keyword evidence="6" id="KW-1185">Reference proteome</keyword>
<dbReference type="GO" id="GO:0071788">
    <property type="term" value="P:endoplasmic reticulum tubular network maintenance"/>
    <property type="evidence" value="ECO:0007669"/>
    <property type="project" value="UniProtKB-UniRule"/>
</dbReference>
<comment type="domain">
    <text evidence="1">The C4-type zinc finger motif is necessary both for its ER three-way tubular junction localization and formation.</text>
</comment>
<keyword evidence="1" id="KW-0472">Membrane</keyword>
<feature type="compositionally biased region" description="Basic residues" evidence="3">
    <location>
        <begin position="493"/>
        <end position="505"/>
    </location>
</feature>
<feature type="transmembrane region" description="Helical" evidence="1">
    <location>
        <begin position="77"/>
        <end position="97"/>
    </location>
</feature>
<feature type="region of interest" description="Disordered" evidence="3">
    <location>
        <begin position="146"/>
        <end position="233"/>
    </location>
</feature>
<evidence type="ECO:0000256" key="3">
    <source>
        <dbReference type="SAM" id="MobiDB-lite"/>
    </source>
</evidence>
<dbReference type="OrthoDB" id="1725934at2759"/>
<evidence type="ECO:0000313" key="5">
    <source>
        <dbReference type="EMBL" id="PIA18240.1"/>
    </source>
</evidence>
<feature type="coiled-coil region" evidence="2">
    <location>
        <begin position="10"/>
        <end position="37"/>
    </location>
</feature>
<feature type="compositionally biased region" description="Polar residues" evidence="3">
    <location>
        <begin position="198"/>
        <end position="209"/>
    </location>
</feature>
<comment type="subcellular location">
    <subcellularLocation>
        <location evidence="1">Endoplasmic reticulum membrane</location>
        <topology evidence="1">Multi-pass membrane protein</topology>
    </subcellularLocation>
</comment>
<keyword evidence="1" id="KW-1133">Transmembrane helix</keyword>
<protein>
    <recommendedName>
        <fullName evidence="1">Endoplasmic reticulum junction formation protein lunapark</fullName>
    </recommendedName>
</protein>
<proteinExistence type="inferred from homology"/>
<dbReference type="STRING" id="763665.A0A2G5BGU3"/>
<evidence type="ECO:0000256" key="1">
    <source>
        <dbReference type="RuleBase" id="RU367073"/>
    </source>
</evidence>
<dbReference type="InterPro" id="IPR019273">
    <property type="entry name" value="Lunapark_Znf"/>
</dbReference>
<feature type="domain" description="Lunapark zinc ribbon" evidence="4">
    <location>
        <begin position="264"/>
        <end position="316"/>
    </location>
</feature>
<keyword evidence="1" id="KW-0812">Transmembrane</keyword>
<dbReference type="Pfam" id="PF10058">
    <property type="entry name" value="Zn_ribbon_10"/>
    <property type="match status" value="1"/>
</dbReference>
<feature type="compositionally biased region" description="Basic and acidic residues" evidence="3">
    <location>
        <begin position="386"/>
        <end position="424"/>
    </location>
</feature>
<feature type="region of interest" description="Disordered" evidence="3">
    <location>
        <begin position="330"/>
        <end position="505"/>
    </location>
</feature>
<dbReference type="InterPro" id="IPR040115">
    <property type="entry name" value="Lnp"/>
</dbReference>
<gene>
    <name evidence="5" type="ORF">COEREDRAFT_91150</name>
</gene>
<feature type="compositionally biased region" description="Polar residues" evidence="3">
    <location>
        <begin position="175"/>
        <end position="190"/>
    </location>
</feature>
<feature type="compositionally biased region" description="Polar residues" evidence="3">
    <location>
        <begin position="216"/>
        <end position="231"/>
    </location>
</feature>
<evidence type="ECO:0000256" key="2">
    <source>
        <dbReference type="SAM" id="Coils"/>
    </source>
</evidence>
<feature type="compositionally biased region" description="Low complexity" evidence="3">
    <location>
        <begin position="331"/>
        <end position="352"/>
    </location>
</feature>
<evidence type="ECO:0000313" key="6">
    <source>
        <dbReference type="Proteomes" id="UP000242474"/>
    </source>
</evidence>
<evidence type="ECO:0000259" key="4">
    <source>
        <dbReference type="Pfam" id="PF10058"/>
    </source>
</evidence>
<comment type="similarity">
    <text evidence="1">Belongs to the lunapark family.</text>
</comment>
<name>A0A2G5BGU3_COERN</name>
<feature type="coiled-coil region" evidence="2">
    <location>
        <begin position="98"/>
        <end position="136"/>
    </location>
</feature>
<organism evidence="5 6">
    <name type="scientific">Coemansia reversa (strain ATCC 12441 / NRRL 1564)</name>
    <dbReference type="NCBI Taxonomy" id="763665"/>
    <lineage>
        <taxon>Eukaryota</taxon>
        <taxon>Fungi</taxon>
        <taxon>Fungi incertae sedis</taxon>
        <taxon>Zoopagomycota</taxon>
        <taxon>Kickxellomycotina</taxon>
        <taxon>Kickxellomycetes</taxon>
        <taxon>Kickxellales</taxon>
        <taxon>Kickxellaceae</taxon>
        <taxon>Coemansia</taxon>
    </lineage>
</organism>
<sequence length="505" mass="56680">MGLFSFFKRENNYEEILSGLELDIKRAEKQRALAVERMEGWAYNWLFYVGFAWLAYLLGFVLYVWPERYGTQASGFLMHSTLVATIPLVIYYGNLGIRAAWRRVIDRHDTRIKRLREELKERLDELKKKTAFDTTKNLIDKYTAGEKTPAVERGQAARLKQEAKDRRRTMPNFGTPGSQNFNQPNPQQASPLAAKSQRGVNPQQQQTSLGLRDTTPIISSNNGMLRPSSSGELRHNDADVGIVKVTPRGSSLNNIDSGSGSRPWLDKLVDQLVGDVGSDKDKYALICRYCYAHNGLVLEEEIRDIQYTCPKCGKFNPSIRALHSGANLEMQPPTQTQQRLSQQPSQLPQQEQKQQRLVRHRELPSSNSDDGAVSAGDLDDSSSDSSKFDEPEKPEKQEYQKHKEDSAYNESHRSADEQDSHSGSDDGEGNTTDDAHSSLSTPVTRSRALRNQKSKESLKQSAPKQRSSHANSIKSPQHSRSGSKNSNVSGQTSRKRRGGAKGKRS</sequence>
<feature type="compositionally biased region" description="Polar residues" evidence="3">
    <location>
        <begin position="429"/>
        <end position="444"/>
    </location>
</feature>